<gene>
    <name evidence="2" type="ORF">C8D88_12157</name>
</gene>
<protein>
    <recommendedName>
        <fullName evidence="4">Zinc-finger domain-containing protein</fullName>
    </recommendedName>
</protein>
<sequence length="537" mass="57496">MTPESLAAALDTMPEQRQAIADGMATTETYEAVAQRVAVFEALNKGCTQLAEIGEEDWVVMQQHVLTCALCKPADPKRLRERVEYLAPGLVAVPEDEERRWLAFFQSPVRSVSDVVTKPAKALTDLITKNGPVLADPHVWKAAAAVVGFVVFLLAMPSSERVEPPPSRHEAQKITEPAQTLLEATPPLVAGPSVSTVPPTTEAPTPGPVASTAPKATTAGTTNAQQPGGSTEDRKRAAAPTGWAYASTPYFAYDQPVGQQVELHRQWQWGTWRRNGVERYLSLVRKGEGAYEVRLPELGGTSGTVHTALSNGWGYPQAFSCQTEATRSDGRDLLADVACFNPNGTRKNLPFAIVFVSDGPAVAYRGGAPGVARTGTGQYEVTTLGGNGFAMVSPVGSARATCRSAVEATRVRVSCDTDTSWNLTYTENAAIHHDPSAMAAYLTTGINRSWSSNGETPSVTRTGTGQYDVRYQGIGNPKVYPADAVLVSASGPEPRYCRIWAWNGYSYPPGVLVQVRCYDQAGAAADSSFALAYVRSP</sequence>
<feature type="compositionally biased region" description="Polar residues" evidence="1">
    <location>
        <begin position="214"/>
        <end position="229"/>
    </location>
</feature>
<evidence type="ECO:0008006" key="4">
    <source>
        <dbReference type="Google" id="ProtNLM"/>
    </source>
</evidence>
<evidence type="ECO:0000313" key="2">
    <source>
        <dbReference type="EMBL" id="PWK80887.1"/>
    </source>
</evidence>
<organism evidence="2 3">
    <name type="scientific">Lentzea atacamensis</name>
    <dbReference type="NCBI Taxonomy" id="531938"/>
    <lineage>
        <taxon>Bacteria</taxon>
        <taxon>Bacillati</taxon>
        <taxon>Actinomycetota</taxon>
        <taxon>Actinomycetes</taxon>
        <taxon>Pseudonocardiales</taxon>
        <taxon>Pseudonocardiaceae</taxon>
        <taxon>Lentzea</taxon>
    </lineage>
</organism>
<reference evidence="2 3" key="1">
    <citation type="submission" date="2018-05" db="EMBL/GenBank/DDBJ databases">
        <title>Genomic Encyclopedia of Type Strains, Phase IV (KMG-IV): sequencing the most valuable type-strain genomes for metagenomic binning, comparative biology and taxonomic classification.</title>
        <authorList>
            <person name="Goeker M."/>
        </authorList>
    </citation>
    <scope>NUCLEOTIDE SEQUENCE [LARGE SCALE GENOMIC DNA]</scope>
    <source>
        <strain evidence="2 3">DSM 45480</strain>
    </source>
</reference>
<dbReference type="AlphaFoldDB" id="A0A316HI65"/>
<feature type="region of interest" description="Disordered" evidence="1">
    <location>
        <begin position="192"/>
        <end position="238"/>
    </location>
</feature>
<dbReference type="Proteomes" id="UP000246005">
    <property type="component" value="Unassembled WGS sequence"/>
</dbReference>
<dbReference type="RefSeq" id="WP_109641890.1">
    <property type="nucleotide sequence ID" value="NZ_QGHB01000021.1"/>
</dbReference>
<name>A0A316HI65_9PSEU</name>
<dbReference type="EMBL" id="QGHB01000021">
    <property type="protein sequence ID" value="PWK80887.1"/>
    <property type="molecule type" value="Genomic_DNA"/>
</dbReference>
<accession>A0A316HI65</accession>
<evidence type="ECO:0000313" key="3">
    <source>
        <dbReference type="Proteomes" id="UP000246005"/>
    </source>
</evidence>
<comment type="caution">
    <text evidence="2">The sequence shown here is derived from an EMBL/GenBank/DDBJ whole genome shotgun (WGS) entry which is preliminary data.</text>
</comment>
<evidence type="ECO:0000256" key="1">
    <source>
        <dbReference type="SAM" id="MobiDB-lite"/>
    </source>
</evidence>
<feature type="compositionally biased region" description="Polar residues" evidence="1">
    <location>
        <begin position="193"/>
        <end position="203"/>
    </location>
</feature>
<proteinExistence type="predicted"/>